<dbReference type="AlphaFoldDB" id="A0A1J9Q392"/>
<sequence length="358" mass="40675">MAASEVEYSVEREIDEFFKKTSATRAACDSYAKEHLGGDVIPVAVQGVCSYTVYAGPKAEFVVQFRLKSLMLEMETVNLARTVYGHFAPQVTFKGPIGKEIDGKEPLYIYVMARIGGISYLDFLLTHNGHVPENSPTFSSWRKNLVTDIARFFAMSWKAPQNVDEISRERLLHQYERELQLLLHSLPGRFHPFIRESLNTLRAILSLPMVLLHRDFGVCNIMVDEASCNLVGVIDWAEAEIAPFGLNLHSHQRLISKVHLKNGWIRYDDYILLEDIFWSTFREEAGGLSDETIRIIKSARVVGLLLSCGFTPRLVNMPEPVPIQDDESGAYNMRNLDGLLINRATRFTELDDYARLID</sequence>
<dbReference type="EMBL" id="LGTZ01000876">
    <property type="protein sequence ID" value="OJD23110.1"/>
    <property type="molecule type" value="Genomic_DNA"/>
</dbReference>
<dbReference type="STRING" id="1658174.A0A1J9Q392"/>
<dbReference type="InterPro" id="IPR011009">
    <property type="entry name" value="Kinase-like_dom_sf"/>
</dbReference>
<keyword evidence="3" id="KW-1185">Reference proteome</keyword>
<dbReference type="Gene3D" id="3.90.1200.10">
    <property type="match status" value="1"/>
</dbReference>
<dbReference type="Pfam" id="PF01636">
    <property type="entry name" value="APH"/>
    <property type="match status" value="1"/>
</dbReference>
<proteinExistence type="predicted"/>
<comment type="caution">
    <text evidence="2">The sequence shown here is derived from an EMBL/GenBank/DDBJ whole genome shotgun (WGS) entry which is preliminary data.</text>
</comment>
<gene>
    <name evidence="2" type="ORF">ACJ73_05542</name>
</gene>
<reference evidence="2 3" key="1">
    <citation type="submission" date="2015-08" db="EMBL/GenBank/DDBJ databases">
        <title>Emmonsia species relationships and genome sequence.</title>
        <authorList>
            <person name="Cuomo C.A."/>
            <person name="Schwartz I.S."/>
            <person name="Kenyon C."/>
            <person name="De Hoog G.S."/>
            <person name="Govender N.P."/>
            <person name="Botha A."/>
            <person name="Moreno L."/>
            <person name="De Vries M."/>
            <person name="Munoz J.F."/>
            <person name="Stielow J.B."/>
        </authorList>
    </citation>
    <scope>NUCLEOTIDE SEQUENCE [LARGE SCALE GENOMIC DNA]</scope>
    <source>
        <strain evidence="2 3">EI222</strain>
    </source>
</reference>
<feature type="domain" description="Aminoglycoside phosphotransferase" evidence="1">
    <location>
        <begin position="60"/>
        <end position="244"/>
    </location>
</feature>
<organism evidence="2 3">
    <name type="scientific">Blastomyces percursus</name>
    <dbReference type="NCBI Taxonomy" id="1658174"/>
    <lineage>
        <taxon>Eukaryota</taxon>
        <taxon>Fungi</taxon>
        <taxon>Dikarya</taxon>
        <taxon>Ascomycota</taxon>
        <taxon>Pezizomycotina</taxon>
        <taxon>Eurotiomycetes</taxon>
        <taxon>Eurotiomycetidae</taxon>
        <taxon>Onygenales</taxon>
        <taxon>Ajellomycetaceae</taxon>
        <taxon>Blastomyces</taxon>
    </lineage>
</organism>
<dbReference type="VEuPathDB" id="FungiDB:ACJ73_05542"/>
<dbReference type="OrthoDB" id="5598852at2759"/>
<evidence type="ECO:0000313" key="3">
    <source>
        <dbReference type="Proteomes" id="UP000242791"/>
    </source>
</evidence>
<dbReference type="InterPro" id="IPR002575">
    <property type="entry name" value="Aminoglycoside_PTrfase"/>
</dbReference>
<evidence type="ECO:0000313" key="2">
    <source>
        <dbReference type="EMBL" id="OJD23110.1"/>
    </source>
</evidence>
<accession>A0A1J9Q392</accession>
<dbReference type="SUPFAM" id="SSF56112">
    <property type="entry name" value="Protein kinase-like (PK-like)"/>
    <property type="match status" value="1"/>
</dbReference>
<evidence type="ECO:0000259" key="1">
    <source>
        <dbReference type="Pfam" id="PF01636"/>
    </source>
</evidence>
<protein>
    <recommendedName>
        <fullName evidence="1">Aminoglycoside phosphotransferase domain-containing protein</fullName>
    </recommendedName>
</protein>
<name>A0A1J9Q392_9EURO</name>
<dbReference type="Proteomes" id="UP000242791">
    <property type="component" value="Unassembled WGS sequence"/>
</dbReference>